<comment type="cofactor">
    <cofactor evidence="1">
        <name>NAD(+)</name>
        <dbReference type="ChEBI" id="CHEBI:57540"/>
    </cofactor>
</comment>
<gene>
    <name evidence="8" type="ORF">HGP29_22160</name>
</gene>
<dbReference type="InterPro" id="IPR049303">
    <property type="entry name" value="Glyco_hydro_109_C"/>
</dbReference>
<protein>
    <submittedName>
        <fullName evidence="8">Gfo/Idh/MocA family oxidoreductase</fullName>
    </submittedName>
</protein>
<dbReference type="EMBL" id="JABAIL010000008">
    <property type="protein sequence ID" value="NLR93922.1"/>
    <property type="molecule type" value="Genomic_DNA"/>
</dbReference>
<keyword evidence="9" id="KW-1185">Reference proteome</keyword>
<dbReference type="AlphaFoldDB" id="A0A7X8SPK0"/>
<dbReference type="Proteomes" id="UP000585050">
    <property type="component" value="Unassembled WGS sequence"/>
</dbReference>
<reference evidence="8 9" key="1">
    <citation type="submission" date="2020-04" db="EMBL/GenBank/DDBJ databases">
        <title>Flammeovirga sp. SR4, a novel species isolated from seawater.</title>
        <authorList>
            <person name="Wang X."/>
        </authorList>
    </citation>
    <scope>NUCLEOTIDE SEQUENCE [LARGE SCALE GENOMIC DNA]</scope>
    <source>
        <strain evidence="8 9">SR4</strain>
    </source>
</reference>
<evidence type="ECO:0000259" key="7">
    <source>
        <dbReference type="Pfam" id="PF21252"/>
    </source>
</evidence>
<comment type="similarity">
    <text evidence="2">Belongs to the Gfo/Idh/MocA family. Glycosyl hydrolase 109 subfamily.</text>
</comment>
<evidence type="ECO:0000256" key="2">
    <source>
        <dbReference type="ARBA" id="ARBA00009329"/>
    </source>
</evidence>
<evidence type="ECO:0000313" key="8">
    <source>
        <dbReference type="EMBL" id="NLR93922.1"/>
    </source>
</evidence>
<evidence type="ECO:0000256" key="1">
    <source>
        <dbReference type="ARBA" id="ARBA00001911"/>
    </source>
</evidence>
<name>A0A7X8SPK0_9BACT</name>
<dbReference type="InterPro" id="IPR019546">
    <property type="entry name" value="TAT_signal_bac_arc"/>
</dbReference>
<dbReference type="InterPro" id="IPR050463">
    <property type="entry name" value="Gfo/Idh/MocA_oxidrdct_glycsds"/>
</dbReference>
<feature type="domain" description="Gfo/Idh/MocA-like oxidoreductase N-terminal" evidence="6">
    <location>
        <begin position="36"/>
        <end position="160"/>
    </location>
</feature>
<dbReference type="RefSeq" id="WP_168884628.1">
    <property type="nucleotide sequence ID" value="NZ_JABAIL010000008.1"/>
</dbReference>
<dbReference type="InterPro" id="IPR000683">
    <property type="entry name" value="Gfo/Idh/MocA-like_OxRdtase_N"/>
</dbReference>
<evidence type="ECO:0000256" key="3">
    <source>
        <dbReference type="ARBA" id="ARBA00022801"/>
    </source>
</evidence>
<dbReference type="SUPFAM" id="SSF51735">
    <property type="entry name" value="NAD(P)-binding Rossmann-fold domains"/>
    <property type="match status" value="1"/>
</dbReference>
<dbReference type="InterPro" id="IPR006311">
    <property type="entry name" value="TAT_signal"/>
</dbReference>
<evidence type="ECO:0000259" key="6">
    <source>
        <dbReference type="Pfam" id="PF01408"/>
    </source>
</evidence>
<keyword evidence="5" id="KW-0326">Glycosidase</keyword>
<dbReference type="PANTHER" id="PTHR43818">
    <property type="entry name" value="BCDNA.GH03377"/>
    <property type="match status" value="1"/>
</dbReference>
<evidence type="ECO:0000256" key="5">
    <source>
        <dbReference type="ARBA" id="ARBA00023295"/>
    </source>
</evidence>
<dbReference type="InterPro" id="IPR036291">
    <property type="entry name" value="NAD(P)-bd_dom_sf"/>
</dbReference>
<sequence length="458" mass="51224">MSNRRDFIKTAAVAGLGTMIAPSMAFGKNKNGEKVKIAFIGVGARGIWHLNNALLRDDTEVVAICDIDNKAIDNALKYCEKHGKKKPQVFGKNEYDYRNLLELKDVQGVIISTPWVWHTPMSVDSMKAGKFTGVEVSAAMTLQECWDLVNVHEETGSHLMILENVCYRRDVMAVLQMVREGLFGESIHARCGYQHDLRHVKFNNGVDIYGGGVEFGEKGASEARWRTHHSLHKNGDLYPTHGIGPVAMYMDINRGNKFNTISSFATKARGLNDYVIKHGGKDHPNANLDWKLGDIVTSTISTANGETIIVTHDTNLPRPYSLGFRFQGTNGLWQHEDGYTAPGGNLMHIAGKTEDHKWDDAKEWLDKYDHPLWAKYGEIATGAGHGGMDYFIMHEFVMSIKHNVAPPMDAYDAAAWSAITPLSERSIEEGGAVQHFPDFTRGKWFKRQPVFGKNEVYL</sequence>
<organism evidence="8 9">
    <name type="scientific">Flammeovirga agarivorans</name>
    <dbReference type="NCBI Taxonomy" id="2726742"/>
    <lineage>
        <taxon>Bacteria</taxon>
        <taxon>Pseudomonadati</taxon>
        <taxon>Bacteroidota</taxon>
        <taxon>Cytophagia</taxon>
        <taxon>Cytophagales</taxon>
        <taxon>Flammeovirgaceae</taxon>
        <taxon>Flammeovirga</taxon>
    </lineage>
</organism>
<proteinExistence type="inferred from homology"/>
<dbReference type="Pfam" id="PF01408">
    <property type="entry name" value="GFO_IDH_MocA"/>
    <property type="match status" value="1"/>
</dbReference>
<dbReference type="Gene3D" id="3.40.50.720">
    <property type="entry name" value="NAD(P)-binding Rossmann-like Domain"/>
    <property type="match status" value="1"/>
</dbReference>
<dbReference type="Gene3D" id="3.30.360.10">
    <property type="entry name" value="Dihydrodipicolinate Reductase, domain 2"/>
    <property type="match status" value="1"/>
</dbReference>
<dbReference type="GO" id="GO:0016798">
    <property type="term" value="F:hydrolase activity, acting on glycosyl bonds"/>
    <property type="evidence" value="ECO:0007669"/>
    <property type="project" value="UniProtKB-KW"/>
</dbReference>
<dbReference type="GO" id="GO:0000166">
    <property type="term" value="F:nucleotide binding"/>
    <property type="evidence" value="ECO:0007669"/>
    <property type="project" value="InterPro"/>
</dbReference>
<feature type="domain" description="Glycosyl hydrolase 109 C-terminal" evidence="7">
    <location>
        <begin position="172"/>
        <end position="360"/>
    </location>
</feature>
<evidence type="ECO:0000256" key="4">
    <source>
        <dbReference type="ARBA" id="ARBA00023027"/>
    </source>
</evidence>
<comment type="caution">
    <text evidence="8">The sequence shown here is derived from an EMBL/GenBank/DDBJ whole genome shotgun (WGS) entry which is preliminary data.</text>
</comment>
<dbReference type="PROSITE" id="PS51318">
    <property type="entry name" value="TAT"/>
    <property type="match status" value="1"/>
</dbReference>
<keyword evidence="4" id="KW-0520">NAD</keyword>
<dbReference type="NCBIfam" id="TIGR01409">
    <property type="entry name" value="TAT_signal_seq"/>
    <property type="match status" value="1"/>
</dbReference>
<dbReference type="Pfam" id="PF21252">
    <property type="entry name" value="Glyco_hydro_109_C"/>
    <property type="match status" value="1"/>
</dbReference>
<keyword evidence="3" id="KW-0378">Hydrolase</keyword>
<dbReference type="PANTHER" id="PTHR43818:SF1">
    <property type="entry name" value="GLYCOSYL HYDROLASE FAMILY 109 PROTEIN"/>
    <property type="match status" value="1"/>
</dbReference>
<accession>A0A7X8SPK0</accession>
<evidence type="ECO:0000313" key="9">
    <source>
        <dbReference type="Proteomes" id="UP000585050"/>
    </source>
</evidence>